<comment type="similarity">
    <text evidence="1">Belongs to the helicase family. DnaB subfamily.</text>
</comment>
<evidence type="ECO:0000259" key="16">
    <source>
        <dbReference type="PROSITE" id="PS51199"/>
    </source>
</evidence>
<evidence type="ECO:0000256" key="8">
    <source>
        <dbReference type="ARBA" id="ARBA00023125"/>
    </source>
</evidence>
<dbReference type="EMBL" id="AAITSG010000001">
    <property type="protein sequence ID" value="ECH9791544.1"/>
    <property type="molecule type" value="Genomic_DNA"/>
</dbReference>
<organism evidence="17">
    <name type="scientific">Salmonella enterica I</name>
    <dbReference type="NCBI Taxonomy" id="59201"/>
    <lineage>
        <taxon>Bacteria</taxon>
        <taxon>Pseudomonadati</taxon>
        <taxon>Pseudomonadota</taxon>
        <taxon>Gammaproteobacteria</taxon>
        <taxon>Enterobacterales</taxon>
        <taxon>Enterobacteriaceae</taxon>
        <taxon>Salmonella</taxon>
    </lineage>
</organism>
<feature type="region of interest" description="Disordered" evidence="14">
    <location>
        <begin position="694"/>
        <end position="714"/>
    </location>
</feature>
<dbReference type="GO" id="GO:0005524">
    <property type="term" value="F:ATP binding"/>
    <property type="evidence" value="ECO:0007669"/>
    <property type="project" value="UniProtKB-KW"/>
</dbReference>
<dbReference type="InterPro" id="IPR036844">
    <property type="entry name" value="Hint_dom_sf"/>
</dbReference>
<evidence type="ECO:0000256" key="12">
    <source>
        <dbReference type="ARBA" id="ARBA00045002"/>
    </source>
</evidence>
<dbReference type="InterPro" id="IPR027434">
    <property type="entry name" value="Homing_endonucl"/>
</dbReference>
<keyword evidence="3" id="KW-0235">DNA replication</keyword>
<dbReference type="PROSITE" id="PS51199">
    <property type="entry name" value="SF4_HELICASE"/>
    <property type="match status" value="1"/>
</dbReference>
<keyword evidence="4" id="KW-0547">Nucleotide-binding</keyword>
<name>A0A3V4UTC8_SALET</name>
<dbReference type="PANTHER" id="PTHR30153">
    <property type="entry name" value="REPLICATIVE DNA HELICASE DNAB"/>
    <property type="match status" value="1"/>
</dbReference>
<keyword evidence="8" id="KW-0238">DNA-binding</keyword>
<evidence type="ECO:0000256" key="11">
    <source>
        <dbReference type="ARBA" id="ARBA00044969"/>
    </source>
</evidence>
<evidence type="ECO:0000256" key="7">
    <source>
        <dbReference type="ARBA" id="ARBA00022840"/>
    </source>
</evidence>
<proteinExistence type="inferred from homology"/>
<dbReference type="GO" id="GO:0006269">
    <property type="term" value="P:DNA replication, synthesis of primer"/>
    <property type="evidence" value="ECO:0007669"/>
    <property type="project" value="UniProtKB-KW"/>
</dbReference>
<dbReference type="PANTHER" id="PTHR30153:SF2">
    <property type="entry name" value="REPLICATIVE DNA HELICASE"/>
    <property type="match status" value="1"/>
</dbReference>
<sequence length="797" mass="86950">MRQDIEASVIGGLLIGGLTPTASDVLATLEPEAFSIPLYRKAFEVIRKQARNRNLIDGLMVAEECGDEYATAVMMTARSCPSAANLKGYAGMVADSYQRRQVLQLLDEMREPISNGTLDASGRAMDDLVKRLSAIRKPRNEVKPVRLGEIINDYTDTLDRRLRNGEESDTLKTGIEELDAITGGMNAEDLVIIAARPGMGKAMALSEGILLADGTWTTHGEVKIGDRIASIDGLPSEVIGVFPQGKKFTYLVTFEDGRSVKCADNHLWEISSSRFTGKRVVDTDALAGMLQKTRYQGRIRVPSLTGDFGKNIPLDGWVIGALLGDGSLIKGIKFTNSEEYVLSRMSDAIAPLRLVKVGENDYLISNQKGQKNPLLDKLRGIGVIGKGASEKEIPAEIFSASKEIRTGVLTGLLETDGWVEKSGCIRFSSSSQKLAKGLVRLVRSLGGTAKESSRTGIVYTYKGEKHDGLDAHMVSMKLPSSLIEQIHSPRLRKNLGINRLGDLGVGIKSVEVVEPEECLCIMVSHPSHLYVTTDYIVTHNTELALKIAEGVASRVIPGSDVRRGVLIFSMEMSALQIAERSIANAGRMSVSVLRNPASMDDEGWARVAKGMSQLADLDVWVVDASRLSVEEIRSIAERHKQENPNLSLIMADYLGLIEKPKADRNDLAIAHISGSLKAMAKDLKTPVISLSQLSRDVEKRPNKRPTNADLRDSGSIEQDADSIIMLYREAVYDENSSAAPFAEIIVTKNRFGSLGTVYQRFCNGHFVACDQDEARQICTASNAPAGRRKRYAQGADV</sequence>
<dbReference type="GO" id="GO:0005829">
    <property type="term" value="C:cytosol"/>
    <property type="evidence" value="ECO:0007669"/>
    <property type="project" value="TreeGrafter"/>
</dbReference>
<evidence type="ECO:0000256" key="5">
    <source>
        <dbReference type="ARBA" id="ARBA00022801"/>
    </source>
</evidence>
<dbReference type="InterPro" id="IPR007693">
    <property type="entry name" value="DNA_helicase_DnaB-like_N"/>
</dbReference>
<evidence type="ECO:0000256" key="9">
    <source>
        <dbReference type="ARBA" id="ARBA00023235"/>
    </source>
</evidence>
<evidence type="ECO:0000256" key="2">
    <source>
        <dbReference type="ARBA" id="ARBA00022515"/>
    </source>
</evidence>
<evidence type="ECO:0000256" key="14">
    <source>
        <dbReference type="SAM" id="MobiDB-lite"/>
    </source>
</evidence>
<feature type="domain" description="SF4 helicase" evidence="16">
    <location>
        <begin position="541"/>
        <end position="775"/>
    </location>
</feature>
<evidence type="ECO:0000259" key="15">
    <source>
        <dbReference type="PROSITE" id="PS50819"/>
    </source>
</evidence>
<keyword evidence="6 17" id="KW-0347">Helicase</keyword>
<evidence type="ECO:0000256" key="6">
    <source>
        <dbReference type="ARBA" id="ARBA00022806"/>
    </source>
</evidence>
<evidence type="ECO:0000256" key="1">
    <source>
        <dbReference type="ARBA" id="ARBA00008428"/>
    </source>
</evidence>
<dbReference type="GO" id="GO:0004519">
    <property type="term" value="F:endonuclease activity"/>
    <property type="evidence" value="ECO:0007669"/>
    <property type="project" value="InterPro"/>
</dbReference>
<keyword evidence="2" id="KW-0639">Primosome</keyword>
<evidence type="ECO:0000256" key="3">
    <source>
        <dbReference type="ARBA" id="ARBA00022705"/>
    </source>
</evidence>
<dbReference type="InterPro" id="IPR027417">
    <property type="entry name" value="P-loop_NTPase"/>
</dbReference>
<dbReference type="Pfam" id="PF14528">
    <property type="entry name" value="LAGLIDADG_3"/>
    <property type="match status" value="1"/>
</dbReference>
<dbReference type="Pfam" id="PF03796">
    <property type="entry name" value="DnaB_C"/>
    <property type="match status" value="2"/>
</dbReference>
<evidence type="ECO:0000256" key="10">
    <source>
        <dbReference type="ARBA" id="ARBA00044940"/>
    </source>
</evidence>
<dbReference type="CDD" id="cd00984">
    <property type="entry name" value="DnaB_C"/>
    <property type="match status" value="1"/>
</dbReference>
<comment type="catalytic activity">
    <reaction evidence="13">
        <text>ATP + H2O = ADP + phosphate + H(+)</text>
        <dbReference type="Rhea" id="RHEA:13065"/>
        <dbReference type="ChEBI" id="CHEBI:15377"/>
        <dbReference type="ChEBI" id="CHEBI:15378"/>
        <dbReference type="ChEBI" id="CHEBI:30616"/>
        <dbReference type="ChEBI" id="CHEBI:43474"/>
        <dbReference type="ChEBI" id="CHEBI:456216"/>
        <dbReference type="EC" id="5.6.2.3"/>
    </reaction>
</comment>
<dbReference type="PROSITE" id="PS50819">
    <property type="entry name" value="INTEIN_ENDONUCLEASE"/>
    <property type="match status" value="1"/>
</dbReference>
<evidence type="ECO:0000256" key="13">
    <source>
        <dbReference type="ARBA" id="ARBA00048954"/>
    </source>
</evidence>
<dbReference type="GO" id="GO:0016787">
    <property type="term" value="F:hydrolase activity"/>
    <property type="evidence" value="ECO:0007669"/>
    <property type="project" value="UniProtKB-KW"/>
</dbReference>
<dbReference type="InterPro" id="IPR004860">
    <property type="entry name" value="LAGLIDADG_dom"/>
</dbReference>
<reference evidence="17" key="1">
    <citation type="submission" date="2018-07" db="EMBL/GenBank/DDBJ databases">
        <authorList>
            <consortium name="GenomeTrakr network: Whole genome sequencing for foodborne pathogen traceback"/>
        </authorList>
    </citation>
    <scope>NUCLEOTIDE SEQUENCE</scope>
    <source>
        <strain evidence="17">NY-N13148</strain>
    </source>
</reference>
<keyword evidence="5" id="KW-0378">Hydrolase</keyword>
<protein>
    <recommendedName>
        <fullName evidence="11">DNA 5'-3' helicase</fullName>
        <ecNumber evidence="11">5.6.2.3</ecNumber>
    </recommendedName>
    <alternativeName>
        <fullName evidence="12">DNA 5'-3' helicase DnaB</fullName>
    </alternativeName>
</protein>
<dbReference type="SUPFAM" id="SSF55608">
    <property type="entry name" value="Homing endonucleases"/>
    <property type="match status" value="1"/>
</dbReference>
<dbReference type="GO" id="GO:0003677">
    <property type="term" value="F:DNA binding"/>
    <property type="evidence" value="ECO:0007669"/>
    <property type="project" value="UniProtKB-KW"/>
</dbReference>
<keyword evidence="9" id="KW-0413">Isomerase</keyword>
<feature type="domain" description="DOD-type homing endonuclease" evidence="15">
    <location>
        <begin position="318"/>
        <end position="447"/>
    </location>
</feature>
<evidence type="ECO:0000256" key="4">
    <source>
        <dbReference type="ARBA" id="ARBA00022741"/>
    </source>
</evidence>
<gene>
    <name evidence="17" type="ORF">XT48_00875</name>
</gene>
<dbReference type="AlphaFoldDB" id="A0A3V4UTC8"/>
<dbReference type="GO" id="GO:0043139">
    <property type="term" value="F:5'-3' DNA helicase activity"/>
    <property type="evidence" value="ECO:0007669"/>
    <property type="project" value="UniProtKB-EC"/>
</dbReference>
<dbReference type="SUPFAM" id="SSF51294">
    <property type="entry name" value="Hedgehog/intein (Hint) domain"/>
    <property type="match status" value="1"/>
</dbReference>
<dbReference type="Gene3D" id="1.10.860.10">
    <property type="entry name" value="DNAb Helicase, Chain A"/>
    <property type="match status" value="1"/>
</dbReference>
<dbReference type="Gene3D" id="3.40.50.300">
    <property type="entry name" value="P-loop containing nucleotide triphosphate hydrolases"/>
    <property type="match status" value="2"/>
</dbReference>
<evidence type="ECO:0000313" key="17">
    <source>
        <dbReference type="EMBL" id="ECH9791544.1"/>
    </source>
</evidence>
<dbReference type="InterPro" id="IPR016136">
    <property type="entry name" value="DNA_helicase_N/primase_C"/>
</dbReference>
<comment type="function">
    <text evidence="10">The intein is an endonuclease.</text>
</comment>
<dbReference type="Gene3D" id="3.10.28.10">
    <property type="entry name" value="Homing endonucleases"/>
    <property type="match status" value="1"/>
</dbReference>
<dbReference type="InterPro" id="IPR007694">
    <property type="entry name" value="DNA_helicase_DnaB-like_C"/>
</dbReference>
<comment type="caution">
    <text evidence="17">The sequence shown here is derived from an EMBL/GenBank/DDBJ whole genome shotgun (WGS) entry which is preliminary data.</text>
</comment>
<dbReference type="InterPro" id="IPR036185">
    <property type="entry name" value="DNA_heli_DnaB-like_N_sf"/>
</dbReference>
<keyword evidence="7" id="KW-0067">ATP-binding</keyword>
<dbReference type="GO" id="GO:1990077">
    <property type="term" value="C:primosome complex"/>
    <property type="evidence" value="ECO:0007669"/>
    <property type="project" value="UniProtKB-KW"/>
</dbReference>
<dbReference type="EC" id="5.6.2.3" evidence="11"/>
<dbReference type="SUPFAM" id="SSF48024">
    <property type="entry name" value="N-terminal domain of DnaB helicase"/>
    <property type="match status" value="1"/>
</dbReference>
<dbReference type="InterPro" id="IPR004042">
    <property type="entry name" value="Intein_endonuc_central"/>
</dbReference>
<dbReference type="SUPFAM" id="SSF52540">
    <property type="entry name" value="P-loop containing nucleoside triphosphate hydrolases"/>
    <property type="match status" value="1"/>
</dbReference>
<accession>A0A3V4UTC8</accession>
<dbReference type="Pfam" id="PF00772">
    <property type="entry name" value="DnaB"/>
    <property type="match status" value="1"/>
</dbReference>